<feature type="transmembrane region" description="Helical" evidence="1">
    <location>
        <begin position="12"/>
        <end position="33"/>
    </location>
</feature>
<keyword evidence="1" id="KW-1133">Transmembrane helix</keyword>
<feature type="transmembrane region" description="Helical" evidence="1">
    <location>
        <begin position="336"/>
        <end position="356"/>
    </location>
</feature>
<proteinExistence type="predicted"/>
<sequence>MRILFYECLKSVRSPILLALALLFIGFNLFFILSNDHFKGELSIPNELIATYGPEFTKEDLGGLEQEVDQLLLRVNDRLTTYGVQAFTTMEEYIERVGQSTFYQLELDQADLELLMELEVKETYLQQAHSLDEKFAEWSWVEAGEYTIETYGLTGQAATTLRNEYALLEDRFQTVIHNGEHTQWFHANEFYGMHIFLFQDLFRMLVVEALILIVLSTALITSYEYEQRTQLLSFSTKRGRSLMRDKLTASILSSFIWASSLFLPTLIGYFLVFNYSGLWEVSISSGFNWLINQPFIDWWEMTFRDYLIGVIVVLMIGFTLVSAAVWLLTLVIKHTYYSFILFSCCFVLLLLLPAFLPTSTDLLFVAHYTLPTLLIHPQVMFSGNGGMILFKYYELVTLSTWTVMLLLVSILLYNRFKKADIV</sequence>
<evidence type="ECO:0000313" key="2">
    <source>
        <dbReference type="EMBL" id="MBM7839809.1"/>
    </source>
</evidence>
<dbReference type="RefSeq" id="WP_204467032.1">
    <property type="nucleotide sequence ID" value="NZ_JAFBCV010000010.1"/>
</dbReference>
<feature type="transmembrane region" description="Helical" evidence="1">
    <location>
        <begin position="392"/>
        <end position="413"/>
    </location>
</feature>
<keyword evidence="1" id="KW-0472">Membrane</keyword>
<comment type="caution">
    <text evidence="2">The sequence shown here is derived from an EMBL/GenBank/DDBJ whole genome shotgun (WGS) entry which is preliminary data.</text>
</comment>
<gene>
    <name evidence="2" type="ORF">JOC54_003089</name>
</gene>
<keyword evidence="1" id="KW-0812">Transmembrane</keyword>
<protein>
    <recommendedName>
        <fullName evidence="4">ABC transporter permease</fullName>
    </recommendedName>
</protein>
<keyword evidence="3" id="KW-1185">Reference proteome</keyword>
<organism evidence="2 3">
    <name type="scientific">Shouchella xiaoxiensis</name>
    <dbReference type="NCBI Taxonomy" id="766895"/>
    <lineage>
        <taxon>Bacteria</taxon>
        <taxon>Bacillati</taxon>
        <taxon>Bacillota</taxon>
        <taxon>Bacilli</taxon>
        <taxon>Bacillales</taxon>
        <taxon>Bacillaceae</taxon>
        <taxon>Shouchella</taxon>
    </lineage>
</organism>
<accession>A0ABS2SW96</accession>
<evidence type="ECO:0000313" key="3">
    <source>
        <dbReference type="Proteomes" id="UP001179280"/>
    </source>
</evidence>
<feature type="transmembrane region" description="Helical" evidence="1">
    <location>
        <begin position="201"/>
        <end position="226"/>
    </location>
</feature>
<feature type="transmembrane region" description="Helical" evidence="1">
    <location>
        <begin position="247"/>
        <end position="272"/>
    </location>
</feature>
<feature type="transmembrane region" description="Helical" evidence="1">
    <location>
        <begin position="306"/>
        <end position="329"/>
    </location>
</feature>
<evidence type="ECO:0000256" key="1">
    <source>
        <dbReference type="SAM" id="Phobius"/>
    </source>
</evidence>
<dbReference type="Proteomes" id="UP001179280">
    <property type="component" value="Unassembled WGS sequence"/>
</dbReference>
<name>A0ABS2SW96_9BACI</name>
<evidence type="ECO:0008006" key="4">
    <source>
        <dbReference type="Google" id="ProtNLM"/>
    </source>
</evidence>
<reference evidence="2" key="1">
    <citation type="submission" date="2021-01" db="EMBL/GenBank/DDBJ databases">
        <title>Genomic Encyclopedia of Type Strains, Phase IV (KMG-IV): sequencing the most valuable type-strain genomes for metagenomic binning, comparative biology and taxonomic classification.</title>
        <authorList>
            <person name="Goeker M."/>
        </authorList>
    </citation>
    <scope>NUCLEOTIDE SEQUENCE</scope>
    <source>
        <strain evidence="2">DSM 21943</strain>
    </source>
</reference>
<dbReference type="EMBL" id="JAFBCV010000010">
    <property type="protein sequence ID" value="MBM7839809.1"/>
    <property type="molecule type" value="Genomic_DNA"/>
</dbReference>